<protein>
    <submittedName>
        <fullName evidence="1">Uncharacterized protein</fullName>
    </submittedName>
</protein>
<sequence length="331" mass="33514">MAKLADAGSKGHFVWVQQAGSTSAADVSALAVNGSSVYVAGYFHGRTAGFGPATLTNAGFINIFVAKLTDAGSTGRFVWAQQAGGTSVDQATALAVSGTSVYVAGYFSSPTAAFGSATLTTAGGNDVFVARLTDAGNTGRFVWAQRTGGPNKEQATALAVSGSSVYVTGYFGSSTVAFGPAVLTSAGTTDLFVAKLTDAGRFVWAQRAGGVGVDIARTMAVSGTSVYVAGDFRSPTADFGLATLTNALNTDYSPDVFVAKLADDGSTGRFVWAQRAGGIGVEQATSLAVSGTRMYVAGHFFSSPTTIFGATTLANPSPSPYLGFLASLIIP</sequence>
<organism evidence="1 2">
    <name type="scientific">Hymenobacter ruricola</name>
    <dbReference type="NCBI Taxonomy" id="2791023"/>
    <lineage>
        <taxon>Bacteria</taxon>
        <taxon>Pseudomonadati</taxon>
        <taxon>Bacteroidota</taxon>
        <taxon>Cytophagia</taxon>
        <taxon>Cytophagales</taxon>
        <taxon>Hymenobacteraceae</taxon>
        <taxon>Hymenobacter</taxon>
    </lineage>
</organism>
<comment type="caution">
    <text evidence="1">The sequence shown here is derived from an EMBL/GenBank/DDBJ whole genome shotgun (WGS) entry which is preliminary data.</text>
</comment>
<dbReference type="PANTHER" id="PTHR35580:SF1">
    <property type="entry name" value="PHYTASE-LIKE DOMAIN-CONTAINING PROTEIN"/>
    <property type="match status" value="1"/>
</dbReference>
<proteinExistence type="predicted"/>
<dbReference type="InterPro" id="IPR052918">
    <property type="entry name" value="Motility_Chemotaxis_Reg"/>
</dbReference>
<keyword evidence="2" id="KW-1185">Reference proteome</keyword>
<evidence type="ECO:0000313" key="1">
    <source>
        <dbReference type="EMBL" id="MBF9220109.1"/>
    </source>
</evidence>
<dbReference type="EMBL" id="JADQDM010000001">
    <property type="protein sequence ID" value="MBF9220109.1"/>
    <property type="molecule type" value="Genomic_DNA"/>
</dbReference>
<dbReference type="Proteomes" id="UP000618931">
    <property type="component" value="Unassembled WGS sequence"/>
</dbReference>
<accession>A0ABS0I0M6</accession>
<dbReference type="PANTHER" id="PTHR35580">
    <property type="entry name" value="CELL SURFACE GLYCOPROTEIN (S-LAYER PROTEIN)-LIKE PROTEIN"/>
    <property type="match status" value="1"/>
</dbReference>
<reference evidence="1 2" key="1">
    <citation type="submission" date="2020-11" db="EMBL/GenBank/DDBJ databases">
        <authorList>
            <person name="Kim M.K."/>
        </authorList>
    </citation>
    <scope>NUCLEOTIDE SEQUENCE [LARGE SCALE GENOMIC DNA]</scope>
    <source>
        <strain evidence="1 2">BT662</strain>
    </source>
</reference>
<evidence type="ECO:0000313" key="2">
    <source>
        <dbReference type="Proteomes" id="UP000618931"/>
    </source>
</evidence>
<gene>
    <name evidence="1" type="ORF">I2H31_03245</name>
</gene>
<name>A0ABS0I0M6_9BACT</name>